<comment type="caution">
    <text evidence="1">The sequence shown here is derived from an EMBL/GenBank/DDBJ whole genome shotgun (WGS) entry which is preliminary data.</text>
</comment>
<organism evidence="1">
    <name type="scientific">marine sediment metagenome</name>
    <dbReference type="NCBI Taxonomy" id="412755"/>
    <lineage>
        <taxon>unclassified sequences</taxon>
        <taxon>metagenomes</taxon>
        <taxon>ecological metagenomes</taxon>
    </lineage>
</organism>
<name>A0A0F9G1M6_9ZZZZ</name>
<dbReference type="AlphaFoldDB" id="A0A0F9G1M6"/>
<dbReference type="EMBL" id="LAZR01030220">
    <property type="protein sequence ID" value="KKL57272.1"/>
    <property type="molecule type" value="Genomic_DNA"/>
</dbReference>
<accession>A0A0F9G1M6</accession>
<proteinExistence type="predicted"/>
<reference evidence="1" key="1">
    <citation type="journal article" date="2015" name="Nature">
        <title>Complex archaea that bridge the gap between prokaryotes and eukaryotes.</title>
        <authorList>
            <person name="Spang A."/>
            <person name="Saw J.H."/>
            <person name="Jorgensen S.L."/>
            <person name="Zaremba-Niedzwiedzka K."/>
            <person name="Martijn J."/>
            <person name="Lind A.E."/>
            <person name="van Eijk R."/>
            <person name="Schleper C."/>
            <person name="Guy L."/>
            <person name="Ettema T.J."/>
        </authorList>
    </citation>
    <scope>NUCLEOTIDE SEQUENCE</scope>
</reference>
<protein>
    <submittedName>
        <fullName evidence="1">Uncharacterized protein</fullName>
    </submittedName>
</protein>
<gene>
    <name evidence="1" type="ORF">LCGC14_2237080</name>
</gene>
<evidence type="ECO:0000313" key="1">
    <source>
        <dbReference type="EMBL" id="KKL57272.1"/>
    </source>
</evidence>
<sequence>MNFETKGQAVAFVSMVMAHPIALMAPDFHIAMELSERFDIRAVDVLNHRKKKLEDDPTLCAEYVGR</sequence>